<name>A0AB38XQG2_9ACTO</name>
<dbReference type="SUPFAM" id="SSF53955">
    <property type="entry name" value="Lysozyme-like"/>
    <property type="match status" value="1"/>
</dbReference>
<evidence type="ECO:0000313" key="8">
    <source>
        <dbReference type="Proteomes" id="UP001211044"/>
    </source>
</evidence>
<accession>A0AB38XQG2</accession>
<protein>
    <submittedName>
        <fullName evidence="7">Transglycosylase family protein</fullName>
    </submittedName>
</protein>
<feature type="compositionally biased region" description="Basic and acidic residues" evidence="4">
    <location>
        <begin position="268"/>
        <end position="281"/>
    </location>
</feature>
<dbReference type="EMBL" id="CP116394">
    <property type="protein sequence ID" value="WCE46563.1"/>
    <property type="molecule type" value="Genomic_DNA"/>
</dbReference>
<reference evidence="7" key="1">
    <citation type="submission" date="2023-01" db="EMBL/GenBank/DDBJ databases">
        <title>Comparative Genomic Analysis of the Clinically-Derived Winkia Strain NY0527 Provides Evidence into the Taxonomic Reassignment of Winkia neuii and Characterizes Their Virulence Traits.</title>
        <authorList>
            <person name="Cai X."/>
            <person name="Peng Y."/>
            <person name="Li M."/>
            <person name="Qiu Y."/>
            <person name="Wang Y."/>
            <person name="Xu L."/>
            <person name="Hou Q."/>
        </authorList>
    </citation>
    <scope>NUCLEOTIDE SEQUENCE</scope>
    <source>
        <strain evidence="7">NY0527</strain>
    </source>
</reference>
<dbReference type="CDD" id="cd13925">
    <property type="entry name" value="RPF"/>
    <property type="match status" value="1"/>
</dbReference>
<dbReference type="Gene3D" id="2.20.230.10">
    <property type="entry name" value="Resuscitation-promoting factor rpfb"/>
    <property type="match status" value="1"/>
</dbReference>
<evidence type="ECO:0000256" key="5">
    <source>
        <dbReference type="SAM" id="SignalP"/>
    </source>
</evidence>
<proteinExistence type="inferred from homology"/>
<dbReference type="Gene3D" id="1.10.530.10">
    <property type="match status" value="1"/>
</dbReference>
<evidence type="ECO:0000256" key="4">
    <source>
        <dbReference type="SAM" id="MobiDB-lite"/>
    </source>
</evidence>
<dbReference type="InterPro" id="IPR011098">
    <property type="entry name" value="G5_dom"/>
</dbReference>
<gene>
    <name evidence="7" type="ORF">PIG85_02665</name>
</gene>
<dbReference type="Pfam" id="PF03990">
    <property type="entry name" value="DUF348"/>
    <property type="match status" value="2"/>
</dbReference>
<feature type="signal peptide" evidence="5">
    <location>
        <begin position="1"/>
        <end position="30"/>
    </location>
</feature>
<evidence type="ECO:0000313" key="7">
    <source>
        <dbReference type="EMBL" id="WCE46563.1"/>
    </source>
</evidence>
<comment type="similarity">
    <text evidence="1">Belongs to the transglycosylase family. Rpf subfamily.</text>
</comment>
<dbReference type="RefSeq" id="WP_004805632.1">
    <property type="nucleotide sequence ID" value="NZ_CP116394.1"/>
</dbReference>
<dbReference type="GO" id="GO:0016787">
    <property type="term" value="F:hydrolase activity"/>
    <property type="evidence" value="ECO:0007669"/>
    <property type="project" value="UniProtKB-KW"/>
</dbReference>
<sequence length="387" mass="40328">MTDSKLFKRAAASAAVASLAVVGTAATAVAVGHKQVSVAVDGVTRPVSTWGSNVHEVLADAGVQVGSADAVSPARPSQVANGTQIQVRRAKNFTVDKGQGRQQVKSAASSIAQVSADQSNGAVSAKRPSNTSEPLPVSAQDTRVSIQDGHAKKQVAVKAGQTVDQVLAAAKVKVSPLDKTQVKAGEDGPTNTVTRVKRGTVAEDKVTKKHTIKKVEDPNLPKGETKVAQEGKDEVTQKTTYRITENGKVVHETPLGKKKTQEMVEEVVHVGTKEKPAKDKTEDTDEGTDSDSKDQESSARPGRGTGSAPAGVWAQLAQCESGGNPATNTGNGFYGLYQFTAQTWQAMGGSGLPSDASAAEQTMRAQKLQQQAGWGQWPGCAASLGLR</sequence>
<evidence type="ECO:0000256" key="1">
    <source>
        <dbReference type="ARBA" id="ARBA00010830"/>
    </source>
</evidence>
<dbReference type="Pfam" id="PF06737">
    <property type="entry name" value="Transglycosylas"/>
    <property type="match status" value="1"/>
</dbReference>
<feature type="region of interest" description="Disordered" evidence="4">
    <location>
        <begin position="111"/>
        <end position="138"/>
    </location>
</feature>
<dbReference type="PROSITE" id="PS51109">
    <property type="entry name" value="G5"/>
    <property type="match status" value="1"/>
</dbReference>
<dbReference type="AlphaFoldDB" id="A0AB38XQG2"/>
<dbReference type="Proteomes" id="UP001211044">
    <property type="component" value="Chromosome"/>
</dbReference>
<feature type="chain" id="PRO_5044246604" evidence="5">
    <location>
        <begin position="31"/>
        <end position="387"/>
    </location>
</feature>
<dbReference type="SMART" id="SM01208">
    <property type="entry name" value="G5"/>
    <property type="match status" value="1"/>
</dbReference>
<evidence type="ECO:0000256" key="3">
    <source>
        <dbReference type="ARBA" id="ARBA00022801"/>
    </source>
</evidence>
<dbReference type="InterPro" id="IPR023346">
    <property type="entry name" value="Lysozyme-like_dom_sf"/>
</dbReference>
<evidence type="ECO:0000259" key="6">
    <source>
        <dbReference type="PROSITE" id="PS51109"/>
    </source>
</evidence>
<organism evidence="7 8">
    <name type="scientific">Winkia neuii subsp. anitrata</name>
    <dbReference type="NCBI Taxonomy" id="29318"/>
    <lineage>
        <taxon>Bacteria</taxon>
        <taxon>Bacillati</taxon>
        <taxon>Actinomycetota</taxon>
        <taxon>Actinomycetes</taxon>
        <taxon>Actinomycetales</taxon>
        <taxon>Actinomycetaceae</taxon>
        <taxon>Winkia</taxon>
    </lineage>
</organism>
<keyword evidence="3" id="KW-0378">Hydrolase</keyword>
<evidence type="ECO:0000256" key="2">
    <source>
        <dbReference type="ARBA" id="ARBA00022729"/>
    </source>
</evidence>
<dbReference type="InterPro" id="IPR010618">
    <property type="entry name" value="RPF"/>
</dbReference>
<keyword evidence="2 5" id="KW-0732">Signal</keyword>
<dbReference type="Pfam" id="PF07501">
    <property type="entry name" value="G5"/>
    <property type="match status" value="1"/>
</dbReference>
<dbReference type="InterPro" id="IPR007137">
    <property type="entry name" value="DUF348"/>
</dbReference>
<dbReference type="KEGG" id="wne:PIG85_02665"/>
<feature type="region of interest" description="Disordered" evidence="4">
    <location>
        <begin position="268"/>
        <end position="309"/>
    </location>
</feature>
<feature type="domain" description="G5" evidence="6">
    <location>
        <begin position="193"/>
        <end position="274"/>
    </location>
</feature>